<protein>
    <recommendedName>
        <fullName evidence="5">JmjC domain-containing protein</fullName>
    </recommendedName>
</protein>
<evidence type="ECO:0000256" key="3">
    <source>
        <dbReference type="ARBA" id="ARBA00022723"/>
    </source>
</evidence>
<dbReference type="InterPro" id="IPR045109">
    <property type="entry name" value="LSDs-like"/>
</dbReference>
<dbReference type="InterPro" id="IPR003347">
    <property type="entry name" value="JmjC_dom"/>
</dbReference>
<name>A0A4U5N9W7_POPAL</name>
<evidence type="ECO:0000256" key="4">
    <source>
        <dbReference type="ARBA" id="ARBA00023242"/>
    </source>
</evidence>
<sequence length="116" mass="13844">MSFRRQDVPKLTEYLRRHFNEFTYTYGLQKHMVHPILDQNFFLDASHKMRLKEEFKIEPWSFEQHVGEAVIIPAGCLYQIRNLKSCVSLVLDFLSPENVTECIQLIDELRQTTREP</sequence>
<evidence type="ECO:0000259" key="5">
    <source>
        <dbReference type="PROSITE" id="PS51184"/>
    </source>
</evidence>
<reference evidence="6" key="1">
    <citation type="submission" date="2018-10" db="EMBL/GenBank/DDBJ databases">
        <title>Population genomic analysis revealed the cold adaptation of white poplar.</title>
        <authorList>
            <person name="Liu Y.-J."/>
        </authorList>
    </citation>
    <scope>NUCLEOTIDE SEQUENCE [LARGE SCALE GENOMIC DNA]</scope>
    <source>
        <strain evidence="6">PAL-ZL1</strain>
    </source>
</reference>
<dbReference type="AlphaFoldDB" id="A0A4U5N9W7"/>
<dbReference type="PANTHER" id="PTHR12549">
    <property type="entry name" value="JMJC DOMAIN-CONTAINING HISTONE DEMETHYLATION PROTEIN"/>
    <property type="match status" value="1"/>
</dbReference>
<dbReference type="Pfam" id="PF02373">
    <property type="entry name" value="JmjC"/>
    <property type="match status" value="1"/>
</dbReference>
<dbReference type="GO" id="GO:0006357">
    <property type="term" value="P:regulation of transcription by RNA polymerase II"/>
    <property type="evidence" value="ECO:0007669"/>
    <property type="project" value="TreeGrafter"/>
</dbReference>
<evidence type="ECO:0000313" key="6">
    <source>
        <dbReference type="EMBL" id="TKR78631.1"/>
    </source>
</evidence>
<dbReference type="GO" id="GO:0031490">
    <property type="term" value="F:chromatin DNA binding"/>
    <property type="evidence" value="ECO:0007669"/>
    <property type="project" value="TreeGrafter"/>
</dbReference>
<dbReference type="GO" id="GO:0032454">
    <property type="term" value="F:histone H3K9 demethylase activity"/>
    <property type="evidence" value="ECO:0007669"/>
    <property type="project" value="InterPro"/>
</dbReference>
<comment type="similarity">
    <text evidence="2">Belongs to the JARID1 histone demethylase family.</text>
</comment>
<keyword evidence="4" id="KW-0539">Nucleus</keyword>
<evidence type="ECO:0000256" key="1">
    <source>
        <dbReference type="ARBA" id="ARBA00004123"/>
    </source>
</evidence>
<dbReference type="EMBL" id="RCHU01001099">
    <property type="protein sequence ID" value="TKR78631.1"/>
    <property type="molecule type" value="Genomic_DNA"/>
</dbReference>
<dbReference type="SMART" id="SM00558">
    <property type="entry name" value="JmjC"/>
    <property type="match status" value="1"/>
</dbReference>
<dbReference type="STRING" id="43335.A0A4U5N9W7"/>
<comment type="caution">
    <text evidence="6">The sequence shown here is derived from an EMBL/GenBank/DDBJ whole genome shotgun (WGS) entry which is preliminary data.</text>
</comment>
<dbReference type="GO" id="GO:0046872">
    <property type="term" value="F:metal ion binding"/>
    <property type="evidence" value="ECO:0007669"/>
    <property type="project" value="UniProtKB-KW"/>
</dbReference>
<gene>
    <name evidence="6" type="ORF">D5086_0000280490</name>
</gene>
<dbReference type="Gene3D" id="2.60.120.650">
    <property type="entry name" value="Cupin"/>
    <property type="match status" value="1"/>
</dbReference>
<dbReference type="GO" id="GO:0003712">
    <property type="term" value="F:transcription coregulator activity"/>
    <property type="evidence" value="ECO:0007669"/>
    <property type="project" value="TreeGrafter"/>
</dbReference>
<accession>A0A4U5N9W7</accession>
<dbReference type="PANTHER" id="PTHR12549:SF42">
    <property type="entry name" value="LYSINE-SPECIFIC DEMETHYLASE JMJ28"/>
    <property type="match status" value="1"/>
</dbReference>
<dbReference type="PROSITE" id="PS51184">
    <property type="entry name" value="JMJC"/>
    <property type="match status" value="1"/>
</dbReference>
<dbReference type="GO" id="GO:0000118">
    <property type="term" value="C:histone deacetylase complex"/>
    <property type="evidence" value="ECO:0007669"/>
    <property type="project" value="TreeGrafter"/>
</dbReference>
<proteinExistence type="inferred from homology"/>
<dbReference type="SUPFAM" id="SSF51197">
    <property type="entry name" value="Clavaminate synthase-like"/>
    <property type="match status" value="1"/>
</dbReference>
<feature type="domain" description="JmjC" evidence="5">
    <location>
        <begin position="1"/>
        <end position="110"/>
    </location>
</feature>
<dbReference type="GO" id="GO:0000785">
    <property type="term" value="C:chromatin"/>
    <property type="evidence" value="ECO:0007669"/>
    <property type="project" value="TreeGrafter"/>
</dbReference>
<comment type="subcellular location">
    <subcellularLocation>
        <location evidence="1">Nucleus</location>
    </subcellularLocation>
</comment>
<evidence type="ECO:0000256" key="2">
    <source>
        <dbReference type="ARBA" id="ARBA00006801"/>
    </source>
</evidence>
<organism evidence="6">
    <name type="scientific">Populus alba</name>
    <name type="common">White poplar</name>
    <dbReference type="NCBI Taxonomy" id="43335"/>
    <lineage>
        <taxon>Eukaryota</taxon>
        <taxon>Viridiplantae</taxon>
        <taxon>Streptophyta</taxon>
        <taxon>Embryophyta</taxon>
        <taxon>Tracheophyta</taxon>
        <taxon>Spermatophyta</taxon>
        <taxon>Magnoliopsida</taxon>
        <taxon>eudicotyledons</taxon>
        <taxon>Gunneridae</taxon>
        <taxon>Pentapetalae</taxon>
        <taxon>rosids</taxon>
        <taxon>fabids</taxon>
        <taxon>Malpighiales</taxon>
        <taxon>Salicaceae</taxon>
        <taxon>Saliceae</taxon>
        <taxon>Populus</taxon>
    </lineage>
</organism>
<keyword evidence="3" id="KW-0479">Metal-binding</keyword>